<dbReference type="PANTHER" id="PTHR31138:SF1">
    <property type="entry name" value="PDZ DOMAIN-CONTAINING PROTEIN"/>
    <property type="match status" value="1"/>
</dbReference>
<reference evidence="3" key="1">
    <citation type="submission" date="2021-02" db="EMBL/GenBank/DDBJ databases">
        <authorList>
            <person name="Nieuwenhuis M."/>
            <person name="Van De Peppel L.J.J."/>
        </authorList>
    </citation>
    <scope>NUCLEOTIDE SEQUENCE</scope>
    <source>
        <strain evidence="3">D49</strain>
    </source>
</reference>
<dbReference type="Proteomes" id="UP000717328">
    <property type="component" value="Unassembled WGS sequence"/>
</dbReference>
<keyword evidence="4" id="KW-1185">Reference proteome</keyword>
<gene>
    <name evidence="3" type="ORF">H0H81_000072</name>
</gene>
<accession>A0A9P7GWY7</accession>
<protein>
    <recommendedName>
        <fullName evidence="2">HAM1-like N-terminal domain-containing protein</fullName>
    </recommendedName>
</protein>
<name>A0A9P7GWY7_9AGAR</name>
<reference evidence="3" key="2">
    <citation type="submission" date="2021-10" db="EMBL/GenBank/DDBJ databases">
        <title>Phylogenomics reveals ancestral predisposition of the termite-cultivated fungus Termitomyces towards a domesticated lifestyle.</title>
        <authorList>
            <person name="Auxier B."/>
            <person name="Grum-Grzhimaylo A."/>
            <person name="Cardenas M.E."/>
            <person name="Lodge J.D."/>
            <person name="Laessoe T."/>
            <person name="Pedersen O."/>
            <person name="Smith M.E."/>
            <person name="Kuyper T.W."/>
            <person name="Franco-Molano E.A."/>
            <person name="Baroni T.J."/>
            <person name="Aanen D.K."/>
        </authorList>
    </citation>
    <scope>NUCLEOTIDE SEQUENCE</scope>
    <source>
        <strain evidence="3">D49</strain>
    </source>
</reference>
<comment type="caution">
    <text evidence="3">The sequence shown here is derived from an EMBL/GenBank/DDBJ whole genome shotgun (WGS) entry which is preliminary data.</text>
</comment>
<dbReference type="AlphaFoldDB" id="A0A9P7GWY7"/>
<evidence type="ECO:0000259" key="2">
    <source>
        <dbReference type="Pfam" id="PF19343"/>
    </source>
</evidence>
<feature type="domain" description="HAM1-like N-terminal" evidence="2">
    <location>
        <begin position="24"/>
        <end position="220"/>
    </location>
</feature>
<feature type="region of interest" description="Disordered" evidence="1">
    <location>
        <begin position="1"/>
        <end position="32"/>
    </location>
</feature>
<dbReference type="InterPro" id="IPR045967">
    <property type="entry name" value="HAM1-like_N"/>
</dbReference>
<evidence type="ECO:0000256" key="1">
    <source>
        <dbReference type="SAM" id="MobiDB-lite"/>
    </source>
</evidence>
<feature type="domain" description="HAM1-like N-terminal" evidence="2">
    <location>
        <begin position="238"/>
        <end position="624"/>
    </location>
</feature>
<dbReference type="EMBL" id="JABCKI010000005">
    <property type="protein sequence ID" value="KAG5654547.1"/>
    <property type="molecule type" value="Genomic_DNA"/>
</dbReference>
<sequence length="915" mass="101232">MGSFFSCCREDSSEETEPLIPESPQQTEQPVSPLDRTVDILVAFETGKLPSQDQLNHIIQVLINSSVLHFNEEQPATTTGRLSENGKRVLNDFREVLESIVQLGMERNMDDKLQDIFYQCSQIEDFPIRIDIDSDAQKILFERVEAEAPEHEELVHDTMKFIQSLKAVSRLLLTSATFRLLLSDIFEAFRELVAGLASNVGDVASQVQVKAEAVERAANTDLGSINILASQVGEAASDTLEAIDKAKDQPQSQVQNATRDIFIAQVQNFLSRAHQDPRALDALRILLHIVSKYARKLSNVVDIITSEAQASGTVPATHITPKHETLQLWMDLKTLLQRLASGHSLDPVLKTLELTIRSVIMDPVAAVSSDRYPMPGNEPDSDLNQYLQSVHQWLSRALSPTPESQPHYATSSAGTRALENLYDGGRNIYLSSSSTAWNQHLHDFLEACDAYTTALTKDRSTARLLRAFSKFQSDLSDITSRPLGLATYARRRANAWKDEALHDLFGWVLPRVAALVGRLRVPMPRVEYVSGNLRWALEAPDMGPGLPGGVFLDLFPDRIRVRTCNEVQVDMSNTRDGDTGARISSYNRLNIHVDGARFAVRELGYFFRYGESSNVFGYADQGVLSMDVGSLEDNHSSEGLSLDIEVALDSQKNMSSDLHTDASPSPLFDVLETRVELPGVHFKIEQSKHWLLNKLIVQPLAAPMVSRVAAGVLEARVREMLEGLASGLAVVHGEAQKYAAARNNLQEPGILEYWEAFLEKGREAFGFAEADDMGQSEAPSTVETHTTTTATLTGIVHTTSTTKLSTAQQAELALGSEEQPTPPRVETETSVAIGAGAMLFPDNAGPYTRNEESENISVVDQLVRGTQDTVSTVQNAVSETVEEADDIRVHTQQRREERLEAERLRDGWRSCAFDI</sequence>
<organism evidence="3 4">
    <name type="scientific">Sphagnurus paluster</name>
    <dbReference type="NCBI Taxonomy" id="117069"/>
    <lineage>
        <taxon>Eukaryota</taxon>
        <taxon>Fungi</taxon>
        <taxon>Dikarya</taxon>
        <taxon>Basidiomycota</taxon>
        <taxon>Agaricomycotina</taxon>
        <taxon>Agaricomycetes</taxon>
        <taxon>Agaricomycetidae</taxon>
        <taxon>Agaricales</taxon>
        <taxon>Tricholomatineae</taxon>
        <taxon>Lyophyllaceae</taxon>
        <taxon>Sphagnurus</taxon>
    </lineage>
</organism>
<evidence type="ECO:0000313" key="4">
    <source>
        <dbReference type="Proteomes" id="UP000717328"/>
    </source>
</evidence>
<dbReference type="Pfam" id="PF19343">
    <property type="entry name" value="HAM1_N"/>
    <property type="match status" value="2"/>
</dbReference>
<proteinExistence type="predicted"/>
<dbReference type="OrthoDB" id="5407957at2759"/>
<evidence type="ECO:0000313" key="3">
    <source>
        <dbReference type="EMBL" id="KAG5654547.1"/>
    </source>
</evidence>
<dbReference type="PANTHER" id="PTHR31138">
    <property type="entry name" value="CHROMOSOME 19, WHOLE GENOME SHOTGUN SEQUENCE"/>
    <property type="match status" value="1"/>
</dbReference>